<feature type="binding site" evidence="7">
    <location>
        <position position="75"/>
    </location>
    <ligand>
        <name>substrate</name>
    </ligand>
</feature>
<feature type="active site" description="Proton donor/acceptor" evidence="6">
    <location>
        <position position="96"/>
    </location>
</feature>
<feature type="binding site" evidence="8">
    <location>
        <begin position="298"/>
        <end position="301"/>
    </location>
    <ligand>
        <name>NAD(+)</name>
        <dbReference type="ChEBI" id="CHEBI:57540"/>
    </ligand>
</feature>
<evidence type="ECO:0000256" key="8">
    <source>
        <dbReference type="PIRSR" id="PIRSR000183-3"/>
    </source>
</evidence>
<evidence type="ECO:0000313" key="11">
    <source>
        <dbReference type="EMBL" id="BAL57078.1"/>
    </source>
</evidence>
<dbReference type="InterPro" id="IPR007886">
    <property type="entry name" value="AlaDH/PNT_N"/>
</dbReference>
<dbReference type="EMBL" id="AP011765">
    <property type="protein sequence ID" value="BAL57078.1"/>
    <property type="molecule type" value="Genomic_DNA"/>
</dbReference>
<evidence type="ECO:0000256" key="1">
    <source>
        <dbReference type="ARBA" id="ARBA00005689"/>
    </source>
</evidence>
<evidence type="ECO:0000256" key="7">
    <source>
        <dbReference type="PIRSR" id="PIRSR000183-2"/>
    </source>
</evidence>
<dbReference type="InterPro" id="IPR008143">
    <property type="entry name" value="Ala_DH/PNT_CS2"/>
</dbReference>
<dbReference type="SUPFAM" id="SSF51735">
    <property type="entry name" value="NAD(P)-binding Rossmann-fold domains"/>
    <property type="match status" value="1"/>
</dbReference>
<dbReference type="PIRSF" id="PIRSF000183">
    <property type="entry name" value="Alanine_dh"/>
    <property type="match status" value="1"/>
</dbReference>
<evidence type="ECO:0000256" key="6">
    <source>
        <dbReference type="PIRSR" id="PIRSR000183-1"/>
    </source>
</evidence>
<evidence type="ECO:0000256" key="5">
    <source>
        <dbReference type="PIRNR" id="PIRNR000183"/>
    </source>
</evidence>
<feature type="binding site" evidence="8">
    <location>
        <position position="198"/>
    </location>
    <ligand>
        <name>NAD(+)</name>
        <dbReference type="ChEBI" id="CHEBI:57540"/>
    </ligand>
</feature>
<dbReference type="NCBIfam" id="TIGR00518">
    <property type="entry name" value="alaDH"/>
    <property type="match status" value="1"/>
</dbReference>
<keyword evidence="3 5" id="KW-0560">Oxidoreductase</keyword>
<feature type="binding site" evidence="8">
    <location>
        <position position="134"/>
    </location>
    <ligand>
        <name>NAD(+)</name>
        <dbReference type="ChEBI" id="CHEBI:57540"/>
    </ligand>
</feature>
<reference evidence="11" key="2">
    <citation type="journal article" date="2012" name="PLoS ONE">
        <title>A Deeply Branching Thermophilic Bacterium with an Ancient Acetyl-CoA Pathway Dominates a Subsurface Ecosystem.</title>
        <authorList>
            <person name="Takami H."/>
            <person name="Noguchi H."/>
            <person name="Takaki Y."/>
            <person name="Uchiyama I."/>
            <person name="Toyoda A."/>
            <person name="Nishi S."/>
            <person name="Chee G.-J."/>
            <person name="Arai W."/>
            <person name="Nunoura T."/>
            <person name="Itoh T."/>
            <person name="Hattori M."/>
            <person name="Takai K."/>
        </authorList>
    </citation>
    <scope>NUCLEOTIDE SEQUENCE</scope>
</reference>
<feature type="domain" description="Alanine dehydrogenase/pyridine nucleotide transhydrogenase NAD(H)-binding" evidence="9">
    <location>
        <begin position="149"/>
        <end position="297"/>
    </location>
</feature>
<dbReference type="InterPro" id="IPR008141">
    <property type="entry name" value="Ala_DH"/>
</dbReference>
<dbReference type="InterPro" id="IPR036291">
    <property type="entry name" value="NAD(P)-bd_dom_sf"/>
</dbReference>
<reference evidence="11" key="1">
    <citation type="journal article" date="2005" name="Environ. Microbiol.">
        <title>Genetic and functional properties of uncultivated thermophilic crenarchaeotes from a subsurface gold mine as revealed by analysis of genome fragments.</title>
        <authorList>
            <person name="Nunoura T."/>
            <person name="Hirayama H."/>
            <person name="Takami H."/>
            <person name="Oida H."/>
            <person name="Nishi S."/>
            <person name="Shimamura S."/>
            <person name="Suzuki Y."/>
            <person name="Inagaki F."/>
            <person name="Takai K."/>
            <person name="Nealson K.H."/>
            <person name="Horikoshi K."/>
        </authorList>
    </citation>
    <scope>NUCLEOTIDE SEQUENCE</scope>
</reference>
<dbReference type="GO" id="GO:0000166">
    <property type="term" value="F:nucleotide binding"/>
    <property type="evidence" value="ECO:0007669"/>
    <property type="project" value="UniProtKB-KW"/>
</dbReference>
<dbReference type="GO" id="GO:0000286">
    <property type="term" value="F:alanine dehydrogenase activity"/>
    <property type="evidence" value="ECO:0007669"/>
    <property type="project" value="UniProtKB-UniRule"/>
</dbReference>
<evidence type="ECO:0000256" key="3">
    <source>
        <dbReference type="ARBA" id="ARBA00023002"/>
    </source>
</evidence>
<dbReference type="AlphaFoldDB" id="H5SLP2"/>
<dbReference type="Pfam" id="PF01262">
    <property type="entry name" value="AlaDh_PNT_C"/>
    <property type="match status" value="1"/>
</dbReference>
<feature type="binding site" evidence="8">
    <location>
        <begin position="267"/>
        <end position="270"/>
    </location>
    <ligand>
        <name>NAD(+)</name>
        <dbReference type="ChEBI" id="CHEBI:57540"/>
    </ligand>
</feature>
<accession>H5SLP2</accession>
<comment type="catalytic activity">
    <reaction evidence="5">
        <text>L-alanine + NAD(+) + H2O = pyruvate + NH4(+) + NADH + H(+)</text>
        <dbReference type="Rhea" id="RHEA:18405"/>
        <dbReference type="ChEBI" id="CHEBI:15361"/>
        <dbReference type="ChEBI" id="CHEBI:15377"/>
        <dbReference type="ChEBI" id="CHEBI:15378"/>
        <dbReference type="ChEBI" id="CHEBI:28938"/>
        <dbReference type="ChEBI" id="CHEBI:57540"/>
        <dbReference type="ChEBI" id="CHEBI:57945"/>
        <dbReference type="ChEBI" id="CHEBI:57972"/>
        <dbReference type="EC" id="1.4.1.1"/>
    </reaction>
</comment>
<feature type="binding site" evidence="8">
    <location>
        <position position="220"/>
    </location>
    <ligand>
        <name>NAD(+)</name>
        <dbReference type="ChEBI" id="CHEBI:57540"/>
    </ligand>
</feature>
<dbReference type="CDD" id="cd05305">
    <property type="entry name" value="L-AlaDH"/>
    <property type="match status" value="1"/>
</dbReference>
<dbReference type="EC" id="1.4.1.1" evidence="2 5"/>
<dbReference type="GO" id="GO:0005886">
    <property type="term" value="C:plasma membrane"/>
    <property type="evidence" value="ECO:0007669"/>
    <property type="project" value="TreeGrafter"/>
</dbReference>
<proteinExistence type="inferred from homology"/>
<dbReference type="SMART" id="SM01002">
    <property type="entry name" value="AlaDh_PNT_C"/>
    <property type="match status" value="1"/>
</dbReference>
<feature type="binding site" evidence="8">
    <location>
        <position position="279"/>
    </location>
    <ligand>
        <name>NAD(+)</name>
        <dbReference type="ChEBI" id="CHEBI:57540"/>
    </ligand>
</feature>
<dbReference type="Gene3D" id="3.40.50.720">
    <property type="entry name" value="NAD(P)-binding Rossmann-like Domain"/>
    <property type="match status" value="2"/>
</dbReference>
<dbReference type="PROSITE" id="PS00837">
    <property type="entry name" value="ALADH_PNT_2"/>
    <property type="match status" value="1"/>
</dbReference>
<keyword evidence="4 5" id="KW-0520">NAD</keyword>
<comment type="similarity">
    <text evidence="1 5">Belongs to the AlaDH/PNT family.</text>
</comment>
<keyword evidence="8" id="KW-0547">Nucleotide-binding</keyword>
<sequence>MIIGVPKEIKTREYRVGMTPAGVRQLTAHGHTVLVQAGAGEGSGLTDEQYAQAGAKIVSSPAEVWGRADLVVKVKEPLPAEFEYFRPGLVIYTYLHLAAEPTLTKKLLEKKIRAIAYETIQLADGSLPLLRPMSEVAGKMAVQVGATTLEKWRGGKGVLLGGVPGTRRGRVVILGGGVVGRNAAKIAIGMGAHVTILDINPATMDYLEDIFGASVETLYSNPANIEETVIRADLVIGAVLIPGAKAPKLVDESLVAKMEKGSVIVDVAVDQGGCIATCRPTSHDQPTYEVHGVVHYCVPNMPGAVSHTSTFALTNTTIKYALDMANKGVERAIKEDPALALGVNCWDGACTYEAVAQAHGLPYTPLARAMG</sequence>
<name>H5SLP2_9DELT</name>
<evidence type="ECO:0000256" key="4">
    <source>
        <dbReference type="ARBA" id="ARBA00023027"/>
    </source>
</evidence>
<dbReference type="PANTHER" id="PTHR42795:SF1">
    <property type="entry name" value="ALANINE DEHYDROGENASE"/>
    <property type="match status" value="1"/>
</dbReference>
<feature type="binding site" evidence="8">
    <location>
        <begin position="239"/>
        <end position="240"/>
    </location>
    <ligand>
        <name>NAD(+)</name>
        <dbReference type="ChEBI" id="CHEBI:57540"/>
    </ligand>
</feature>
<dbReference type="InterPro" id="IPR007698">
    <property type="entry name" value="AlaDH/PNT_NAD(H)-bd"/>
</dbReference>
<dbReference type="SUPFAM" id="SSF52283">
    <property type="entry name" value="Formate/glycerate dehydrogenase catalytic domain-like"/>
    <property type="match status" value="1"/>
</dbReference>
<evidence type="ECO:0000256" key="2">
    <source>
        <dbReference type="ARBA" id="ARBA00012897"/>
    </source>
</evidence>
<feature type="active site" description="Proton donor/acceptor" evidence="6">
    <location>
        <position position="270"/>
    </location>
</feature>
<feature type="binding site" evidence="7">
    <location>
        <position position="15"/>
    </location>
    <ligand>
        <name>substrate</name>
    </ligand>
</feature>
<dbReference type="PANTHER" id="PTHR42795">
    <property type="entry name" value="ALANINE DEHYDROGENASE"/>
    <property type="match status" value="1"/>
</dbReference>
<feature type="domain" description="Alanine dehydrogenase/pyridine nucleotide transhydrogenase N-terminal" evidence="10">
    <location>
        <begin position="4"/>
        <end position="137"/>
    </location>
</feature>
<organism evidence="11">
    <name type="scientific">uncultured delta proteobacterium</name>
    <dbReference type="NCBI Taxonomy" id="34034"/>
    <lineage>
        <taxon>Bacteria</taxon>
        <taxon>Deltaproteobacteria</taxon>
        <taxon>environmental samples</taxon>
    </lineage>
</organism>
<evidence type="ECO:0000259" key="10">
    <source>
        <dbReference type="SMART" id="SM01003"/>
    </source>
</evidence>
<gene>
    <name evidence="11" type="ORF">HGMM_F46H12C27</name>
</gene>
<protein>
    <recommendedName>
        <fullName evidence="2 5">Alanine dehydrogenase</fullName>
        <ecNumber evidence="2 5">1.4.1.1</ecNumber>
    </recommendedName>
</protein>
<dbReference type="GO" id="GO:0042853">
    <property type="term" value="P:L-alanine catabolic process"/>
    <property type="evidence" value="ECO:0007669"/>
    <property type="project" value="InterPro"/>
</dbReference>
<dbReference type="FunFam" id="3.40.50.720:FF:000049">
    <property type="entry name" value="Alanine dehydrogenase"/>
    <property type="match status" value="1"/>
</dbReference>
<dbReference type="SMART" id="SM01003">
    <property type="entry name" value="AlaDh_PNT_N"/>
    <property type="match status" value="1"/>
</dbReference>
<dbReference type="Pfam" id="PF05222">
    <property type="entry name" value="AlaDh_PNT_N"/>
    <property type="match status" value="1"/>
</dbReference>
<evidence type="ECO:0000259" key="9">
    <source>
        <dbReference type="SMART" id="SM01002"/>
    </source>
</evidence>